<feature type="chain" id="PRO_5021977837" evidence="1">
    <location>
        <begin position="28"/>
        <end position="201"/>
    </location>
</feature>
<feature type="domain" description="Ice-binding protein C-terminal" evidence="2">
    <location>
        <begin position="171"/>
        <end position="189"/>
    </location>
</feature>
<dbReference type="InterPro" id="IPR013424">
    <property type="entry name" value="Ice-binding_C"/>
</dbReference>
<evidence type="ECO:0000259" key="2">
    <source>
        <dbReference type="Pfam" id="PF07589"/>
    </source>
</evidence>
<evidence type="ECO:0000313" key="4">
    <source>
        <dbReference type="Proteomes" id="UP000321223"/>
    </source>
</evidence>
<keyword evidence="1" id="KW-0732">Signal</keyword>
<accession>A0A510PQA7</accession>
<organism evidence="3 4">
    <name type="scientific">Microcystis aeruginosa 11-30S32</name>
    <dbReference type="NCBI Taxonomy" id="2358142"/>
    <lineage>
        <taxon>Bacteria</taxon>
        <taxon>Bacillati</taxon>
        <taxon>Cyanobacteriota</taxon>
        <taxon>Cyanophyceae</taxon>
        <taxon>Oscillatoriophycideae</taxon>
        <taxon>Chroococcales</taxon>
        <taxon>Microcystaceae</taxon>
        <taxon>Microcystis</taxon>
    </lineage>
</organism>
<dbReference type="AlphaFoldDB" id="A0A510PQA7"/>
<sequence>MKNLLTKLTATAAATITLSVAAQQAQAISFNFNWQGDTGYSARGVFSYNENTAPNIISESGVGPTTSLQFLSLSVFNPANNLLDSGSSVVNGISNDNFFLFEFNTLTETLSTLDTNTAASGNNPYYFISNAVDPSSTPVTPGSTTFNLFAFSNTSSTTFLGSASSIQVSIVPEPSSILSLLALGGLGAGSILKKKQKGDTK</sequence>
<evidence type="ECO:0000313" key="3">
    <source>
        <dbReference type="EMBL" id="GCA95881.1"/>
    </source>
</evidence>
<name>A0A510PQA7_MICAE</name>
<dbReference type="EMBL" id="BHVU01000503">
    <property type="protein sequence ID" value="GCA95881.1"/>
    <property type="molecule type" value="Genomic_DNA"/>
</dbReference>
<dbReference type="RefSeq" id="WP_147073824.1">
    <property type="nucleotide sequence ID" value="NZ_BHVU01000503.1"/>
</dbReference>
<proteinExistence type="predicted"/>
<comment type="caution">
    <text evidence="3">The sequence shown here is derived from an EMBL/GenBank/DDBJ whole genome shotgun (WGS) entry which is preliminary data.</text>
</comment>
<dbReference type="Pfam" id="PF07589">
    <property type="entry name" value="PEP-CTERM"/>
    <property type="match status" value="1"/>
</dbReference>
<reference evidence="3 4" key="1">
    <citation type="journal article" date="2019" name="Appl. Environ. Microbiol.">
        <title>Co-occurrence of broad and narrow host-range viruses infecting the toxic bloom-forming cyanobacterium Microcystis aeruginosa.</title>
        <authorList>
            <person name="Morimoto D."/>
            <person name="Tominaga K."/>
            <person name="Nishimura Y."/>
            <person name="Yoshida N."/>
            <person name="Kimura S."/>
            <person name="Sako Y."/>
            <person name="Yoshida T."/>
        </authorList>
    </citation>
    <scope>NUCLEOTIDE SEQUENCE [LARGE SCALE GENOMIC DNA]</scope>
    <source>
        <strain evidence="3 4">11-30S32</strain>
    </source>
</reference>
<gene>
    <name evidence="3" type="ORF">MAE30S32_45330</name>
</gene>
<feature type="signal peptide" evidence="1">
    <location>
        <begin position="1"/>
        <end position="27"/>
    </location>
</feature>
<protein>
    <submittedName>
        <fullName evidence="3">PEP-CTERM sorting domain-containing protein</fullName>
    </submittedName>
</protein>
<dbReference type="NCBIfam" id="TIGR02595">
    <property type="entry name" value="PEP_CTERM"/>
    <property type="match status" value="1"/>
</dbReference>
<evidence type="ECO:0000256" key="1">
    <source>
        <dbReference type="SAM" id="SignalP"/>
    </source>
</evidence>
<dbReference type="Proteomes" id="UP000321223">
    <property type="component" value="Unassembled WGS sequence"/>
</dbReference>